<feature type="domain" description="EamA" evidence="2">
    <location>
        <begin position="9"/>
        <end position="140"/>
    </location>
</feature>
<dbReference type="PANTHER" id="PTHR22911:SF135">
    <property type="entry name" value="BLR4310 PROTEIN"/>
    <property type="match status" value="1"/>
</dbReference>
<feature type="transmembrane region" description="Helical" evidence="1">
    <location>
        <begin position="102"/>
        <end position="118"/>
    </location>
</feature>
<keyword evidence="1" id="KW-1133">Transmembrane helix</keyword>
<evidence type="ECO:0000313" key="3">
    <source>
        <dbReference type="EMBL" id="MDD7969942.1"/>
    </source>
</evidence>
<keyword evidence="1" id="KW-0812">Transmembrane</keyword>
<accession>A0ABT5T495</accession>
<feature type="domain" description="EamA" evidence="2">
    <location>
        <begin position="151"/>
        <end position="279"/>
    </location>
</feature>
<dbReference type="PANTHER" id="PTHR22911">
    <property type="entry name" value="ACYL-MALONYL CONDENSING ENZYME-RELATED"/>
    <property type="match status" value="1"/>
</dbReference>
<organism evidence="3 4">
    <name type="scientific">Roseinatronobacter alkalisoli</name>
    <dbReference type="NCBI Taxonomy" id="3028235"/>
    <lineage>
        <taxon>Bacteria</taxon>
        <taxon>Pseudomonadati</taxon>
        <taxon>Pseudomonadota</taxon>
        <taxon>Alphaproteobacteria</taxon>
        <taxon>Rhodobacterales</taxon>
        <taxon>Paracoccaceae</taxon>
        <taxon>Roseinatronobacter</taxon>
    </lineage>
</organism>
<dbReference type="RefSeq" id="WP_274350489.1">
    <property type="nucleotide sequence ID" value="NZ_JAQZSM010000002.1"/>
</dbReference>
<reference evidence="3" key="1">
    <citation type="submission" date="2023-02" db="EMBL/GenBank/DDBJ databases">
        <title>Description of Roseinatronobacter alkalisoli sp. nov., an alkaliphilic bacerium isolated from soda soil.</title>
        <authorList>
            <person name="Wei W."/>
        </authorList>
    </citation>
    <scope>NUCLEOTIDE SEQUENCE</scope>
    <source>
        <strain evidence="3">HJB301</strain>
    </source>
</reference>
<evidence type="ECO:0000256" key="1">
    <source>
        <dbReference type="SAM" id="Phobius"/>
    </source>
</evidence>
<dbReference type="SUPFAM" id="SSF103481">
    <property type="entry name" value="Multidrug resistance efflux transporter EmrE"/>
    <property type="match status" value="2"/>
</dbReference>
<dbReference type="Proteomes" id="UP001431784">
    <property type="component" value="Unassembled WGS sequence"/>
</dbReference>
<feature type="transmembrane region" description="Helical" evidence="1">
    <location>
        <begin position="180"/>
        <end position="200"/>
    </location>
</feature>
<dbReference type="InterPro" id="IPR037185">
    <property type="entry name" value="EmrE-like"/>
</dbReference>
<dbReference type="EMBL" id="JAQZSM010000002">
    <property type="protein sequence ID" value="MDD7969942.1"/>
    <property type="molecule type" value="Genomic_DNA"/>
</dbReference>
<evidence type="ECO:0000313" key="4">
    <source>
        <dbReference type="Proteomes" id="UP001431784"/>
    </source>
</evidence>
<dbReference type="InterPro" id="IPR000620">
    <property type="entry name" value="EamA_dom"/>
</dbReference>
<dbReference type="Pfam" id="PF00892">
    <property type="entry name" value="EamA"/>
    <property type="match status" value="2"/>
</dbReference>
<proteinExistence type="predicted"/>
<feature type="transmembrane region" description="Helical" evidence="1">
    <location>
        <begin position="147"/>
        <end position="168"/>
    </location>
</feature>
<protein>
    <submittedName>
        <fullName evidence="3">DMT family transporter</fullName>
    </submittedName>
</protein>
<gene>
    <name evidence="3" type="ORF">PUT78_02420</name>
</gene>
<comment type="caution">
    <text evidence="3">The sequence shown here is derived from an EMBL/GenBank/DDBJ whole genome shotgun (WGS) entry which is preliminary data.</text>
</comment>
<dbReference type="Gene3D" id="1.10.3730.20">
    <property type="match status" value="1"/>
</dbReference>
<feature type="transmembrane region" description="Helical" evidence="1">
    <location>
        <begin position="71"/>
        <end position="90"/>
    </location>
</feature>
<keyword evidence="1" id="KW-0472">Membrane</keyword>
<name>A0ABT5T495_9RHOB</name>
<sequence length="299" mass="32399">MTRMNPTLVGLALMLLGMFLFASNDALGKWLVSSYSVGQVLAIRSLAALAVLLPFLYAFGFRRLFHVERPAVQFARVVLSTAEVFCFYFAVRHMPLADTMTFWLAAPIYVAVLSPLLLRESVSPLRWGAVVFGFVGVLIALKPSGEGAGLASLVAIIGSLCFALMMITGRYLRGTPDMTLVFWQLIGAGVAGVVAAPVGWSMPGVFDWGLLALVGVVAMGAHLCVNRALKLADAALIAPLQYTLLLWAVILGWIFFGDIPRLAMLAGAVVIILSGLVLVLPEQQIKARILRRWRKEKPT</sequence>
<feature type="transmembrane region" description="Helical" evidence="1">
    <location>
        <begin position="125"/>
        <end position="141"/>
    </location>
</feature>
<feature type="transmembrane region" description="Helical" evidence="1">
    <location>
        <begin position="38"/>
        <end position="59"/>
    </location>
</feature>
<feature type="transmembrane region" description="Helical" evidence="1">
    <location>
        <begin position="206"/>
        <end position="225"/>
    </location>
</feature>
<feature type="transmembrane region" description="Helical" evidence="1">
    <location>
        <begin position="262"/>
        <end position="281"/>
    </location>
</feature>
<keyword evidence="4" id="KW-1185">Reference proteome</keyword>
<evidence type="ECO:0000259" key="2">
    <source>
        <dbReference type="Pfam" id="PF00892"/>
    </source>
</evidence>
<feature type="transmembrane region" description="Helical" evidence="1">
    <location>
        <begin position="237"/>
        <end position="256"/>
    </location>
</feature>